<dbReference type="Gene3D" id="2.60.40.10">
    <property type="entry name" value="Immunoglobulins"/>
    <property type="match status" value="1"/>
</dbReference>
<dbReference type="GO" id="GO:0005737">
    <property type="term" value="C:cytoplasm"/>
    <property type="evidence" value="ECO:0007669"/>
    <property type="project" value="TreeGrafter"/>
</dbReference>
<comment type="caution">
    <text evidence="5">The sequence shown here is derived from an EMBL/GenBank/DDBJ whole genome shotgun (WGS) entry which is preliminary data.</text>
</comment>
<accession>A0A5J4YTD1</accession>
<feature type="domain" description="AMP-activated protein kinase glycogen-binding" evidence="4">
    <location>
        <begin position="57"/>
        <end position="141"/>
    </location>
</feature>
<dbReference type="PANTHER" id="PTHR10343">
    <property type="entry name" value="5'-AMP-ACTIVATED PROTEIN KINASE , BETA SUBUNIT"/>
    <property type="match status" value="1"/>
</dbReference>
<dbReference type="SUPFAM" id="SSF48452">
    <property type="entry name" value="TPR-like"/>
    <property type="match status" value="2"/>
</dbReference>
<feature type="compositionally biased region" description="Acidic residues" evidence="3">
    <location>
        <begin position="253"/>
        <end position="272"/>
    </location>
</feature>
<dbReference type="InterPro" id="IPR050827">
    <property type="entry name" value="CRP1_MDG1_kinase"/>
</dbReference>
<evidence type="ECO:0000256" key="1">
    <source>
        <dbReference type="ARBA" id="ARBA00010926"/>
    </source>
</evidence>
<keyword evidence="5" id="KW-0808">Transferase</keyword>
<dbReference type="GO" id="GO:0016301">
    <property type="term" value="F:kinase activity"/>
    <property type="evidence" value="ECO:0007669"/>
    <property type="project" value="UniProtKB-KW"/>
</dbReference>
<evidence type="ECO:0000259" key="4">
    <source>
        <dbReference type="Pfam" id="PF16561"/>
    </source>
</evidence>
<dbReference type="Pfam" id="PF16561">
    <property type="entry name" value="AMPK1_CBM"/>
    <property type="match status" value="1"/>
</dbReference>
<reference evidence="6" key="1">
    <citation type="journal article" date="2019" name="Nat. Commun.">
        <title>Expansion of phycobilisome linker gene families in mesophilic red algae.</title>
        <authorList>
            <person name="Lee J."/>
            <person name="Kim D."/>
            <person name="Bhattacharya D."/>
            <person name="Yoon H.S."/>
        </authorList>
    </citation>
    <scope>NUCLEOTIDE SEQUENCE [LARGE SCALE GENOMIC DNA]</scope>
    <source>
        <strain evidence="6">CCMP 1328</strain>
    </source>
</reference>
<dbReference type="InterPro" id="IPR032640">
    <property type="entry name" value="AMPK1_CBM"/>
</dbReference>
<dbReference type="InterPro" id="IPR014756">
    <property type="entry name" value="Ig_E-set"/>
</dbReference>
<feature type="compositionally biased region" description="Low complexity" evidence="3">
    <location>
        <begin position="301"/>
        <end position="313"/>
    </location>
</feature>
<proteinExistence type="inferred from homology"/>
<keyword evidence="2" id="KW-0175">Coiled coil</keyword>
<dbReference type="Proteomes" id="UP000324585">
    <property type="component" value="Unassembled WGS sequence"/>
</dbReference>
<dbReference type="OrthoDB" id="4370at2759"/>
<dbReference type="PANTHER" id="PTHR10343:SF84">
    <property type="entry name" value="5'-AMP-ACTIVATED PROTEIN KINASE SUBUNIT BETA-1"/>
    <property type="match status" value="1"/>
</dbReference>
<comment type="similarity">
    <text evidence="1">Belongs to the 5'-AMP-activated protein kinase beta subunit family.</text>
</comment>
<feature type="region of interest" description="Disordered" evidence="3">
    <location>
        <begin position="287"/>
        <end position="313"/>
    </location>
</feature>
<evidence type="ECO:0000256" key="2">
    <source>
        <dbReference type="SAM" id="Coils"/>
    </source>
</evidence>
<dbReference type="SUPFAM" id="SSF81296">
    <property type="entry name" value="E set domains"/>
    <property type="match status" value="1"/>
</dbReference>
<dbReference type="GO" id="GO:0031588">
    <property type="term" value="C:nucleotide-activated protein kinase complex"/>
    <property type="evidence" value="ECO:0007669"/>
    <property type="project" value="TreeGrafter"/>
</dbReference>
<dbReference type="InterPro" id="IPR013783">
    <property type="entry name" value="Ig-like_fold"/>
</dbReference>
<dbReference type="CDD" id="cd02859">
    <property type="entry name" value="E_set_AMPKbeta_like_N"/>
    <property type="match status" value="1"/>
</dbReference>
<feature type="region of interest" description="Disordered" evidence="3">
    <location>
        <begin position="528"/>
        <end position="572"/>
    </location>
</feature>
<feature type="compositionally biased region" description="Low complexity" evidence="3">
    <location>
        <begin position="538"/>
        <end position="547"/>
    </location>
</feature>
<keyword evidence="5" id="KW-0418">Kinase</keyword>
<keyword evidence="6" id="KW-1185">Reference proteome</keyword>
<dbReference type="GO" id="GO:0019901">
    <property type="term" value="F:protein kinase binding"/>
    <property type="evidence" value="ECO:0007669"/>
    <property type="project" value="TreeGrafter"/>
</dbReference>
<dbReference type="InterPro" id="IPR011990">
    <property type="entry name" value="TPR-like_helical_dom_sf"/>
</dbReference>
<evidence type="ECO:0000313" key="5">
    <source>
        <dbReference type="EMBL" id="KAA8494475.1"/>
    </source>
</evidence>
<name>A0A5J4YTD1_PORPP</name>
<sequence length="808" mass="88196">MASGQGAPSRARVRGSLAGKIDELQGLSSVASTKRVSVRAAAASAALSAGHGSDSVVVFMWKGEKKAREVFLAGSFNQWKDEIPMVQTRSGLQTVFAAVLELSAGMYTYRFKVDGEWRVSEDDEDIVEDTDGLDSHYLAVGVSEQEVYEQEQAIFRNAVIDAIQVHAEQNRNGAQDMHRYKQQKEQEVKDMERTVATSRHAAVAQTSAAAMAPKKGLVSKVLDNLLFVGARPTPAAAASHKSGVTASGRAADSEDDVYWSGSDDGDQYDDSDDHAAENVAPLQVFFPNAEDGKVDPSTIKPQTGAPPTAAGATVAGTGPYEKSSMDIPYSKSGTALVTKTPAKQFLVAESNAMDRQAVAGAMFKQGNYEAALAMYSVAIRIRETNGLRMTPNNALCHMELGATLIHLEDYSTAEKHLKIARSMWSNGGVRFGNGNMEQYADIVSFLACALDRQKKRSEAEYYYRKALHAYEKVPASKREERCVNHELTKTNLEQNVKKQIRDGQEPGTFEPKKNRVERTSDIVEAVTRHADRERAQPSSASASAVAALGKTKPQAGSGTGALTRMNSSGSAAQVPNMQIQSDEMGMSGRSNLMKSERSFGPNNWKELATAARASMPRSPPALEPEEVRASRALDTKHVAESRRFDQMAQEWHRDANTMAQKKAFDEANDLYTLAVYARKKKAEFWYTQESAALLLDYANCLVGMQRYADAERTVVMAIAVVEKTKLEPVKYGMVWLTMARISGAKRDCEKAQKQYMKAIEVYKKEQYKGPELAQALSGYISVKKMIEQDASAANASNSAGSPAALTSR</sequence>
<feature type="coiled-coil region" evidence="2">
    <location>
        <begin position="174"/>
        <end position="201"/>
    </location>
</feature>
<feature type="region of interest" description="Disordered" evidence="3">
    <location>
        <begin position="234"/>
        <end position="273"/>
    </location>
</feature>
<evidence type="ECO:0000313" key="6">
    <source>
        <dbReference type="Proteomes" id="UP000324585"/>
    </source>
</evidence>
<dbReference type="SMART" id="SM00028">
    <property type="entry name" value="TPR"/>
    <property type="match status" value="5"/>
</dbReference>
<organism evidence="5 6">
    <name type="scientific">Porphyridium purpureum</name>
    <name type="common">Red alga</name>
    <name type="synonym">Porphyridium cruentum</name>
    <dbReference type="NCBI Taxonomy" id="35688"/>
    <lineage>
        <taxon>Eukaryota</taxon>
        <taxon>Rhodophyta</taxon>
        <taxon>Bangiophyceae</taxon>
        <taxon>Porphyridiales</taxon>
        <taxon>Porphyridiaceae</taxon>
        <taxon>Porphyridium</taxon>
    </lineage>
</organism>
<gene>
    <name evidence="5" type="ORF">FVE85_2716</name>
</gene>
<protein>
    <submittedName>
        <fullName evidence="5">5'-AMP-activated protein kinase subunit beta-2</fullName>
    </submittedName>
</protein>
<dbReference type="OMA" id="IHITHEN"/>
<dbReference type="AlphaFoldDB" id="A0A5J4YTD1"/>
<dbReference type="Gene3D" id="1.25.40.10">
    <property type="entry name" value="Tetratricopeptide repeat domain"/>
    <property type="match status" value="2"/>
</dbReference>
<dbReference type="GO" id="GO:0005634">
    <property type="term" value="C:nucleus"/>
    <property type="evidence" value="ECO:0007669"/>
    <property type="project" value="TreeGrafter"/>
</dbReference>
<dbReference type="GO" id="GO:0007165">
    <property type="term" value="P:signal transduction"/>
    <property type="evidence" value="ECO:0007669"/>
    <property type="project" value="TreeGrafter"/>
</dbReference>
<dbReference type="InterPro" id="IPR019734">
    <property type="entry name" value="TPR_rpt"/>
</dbReference>
<dbReference type="EMBL" id="VRMN01000004">
    <property type="protein sequence ID" value="KAA8494475.1"/>
    <property type="molecule type" value="Genomic_DNA"/>
</dbReference>
<evidence type="ECO:0000256" key="3">
    <source>
        <dbReference type="SAM" id="MobiDB-lite"/>
    </source>
</evidence>